<dbReference type="OrthoDB" id="9994280at2759"/>
<dbReference type="InterPro" id="IPR018787">
    <property type="entry name" value="DUF2371_TMEM200"/>
</dbReference>
<sequence>MGMHVRGGSQWKQQTRRETSGPLRRACPASGATWNVQVVRGKMSTRCLWHACRALMVGILLMVIGASMATIGYYSQDFALGEFRHNTTIRVKNEQRGLHLNNLSYLGPIIMGVGGFIVVASCVMTFEARDSAAKVVPARFKLSTNSRGRNSGPGSRRTTTSKKVFRVQSSDSRKTSTGQSGRWEQHLGLFKSSPGSDLPADRHALTAALIHFSRTLGLITNNLESYNYILQELKFITIAIINNYSSYSLKLKLIKKIQFSYIDLDLTIYLPRMDRRAFDGYFVNMIQQTNVCYLIGHVNVISMCLDVMSRSENIMIKIRETESNLRSQKFILEGKSKWNPIKASSNNGSTAKQIIENAGFISD</sequence>
<dbReference type="Pfam" id="PF10177">
    <property type="entry name" value="DUF2371"/>
    <property type="match status" value="1"/>
</dbReference>
<evidence type="ECO:0000313" key="9">
    <source>
        <dbReference type="Proteomes" id="UP001153620"/>
    </source>
</evidence>
<evidence type="ECO:0000256" key="6">
    <source>
        <dbReference type="SAM" id="MobiDB-lite"/>
    </source>
</evidence>
<gene>
    <name evidence="8" type="ORF">CHIRRI_LOCUS2906</name>
</gene>
<feature type="compositionally biased region" description="Low complexity" evidence="6">
    <location>
        <begin position="144"/>
        <end position="158"/>
    </location>
</feature>
<feature type="compositionally biased region" description="Polar residues" evidence="6">
    <location>
        <begin position="167"/>
        <end position="181"/>
    </location>
</feature>
<evidence type="ECO:0000313" key="8">
    <source>
        <dbReference type="EMBL" id="CAG9799948.1"/>
    </source>
</evidence>
<dbReference type="GO" id="GO:0016020">
    <property type="term" value="C:membrane"/>
    <property type="evidence" value="ECO:0007669"/>
    <property type="project" value="UniProtKB-SubCell"/>
</dbReference>
<evidence type="ECO:0000256" key="7">
    <source>
        <dbReference type="SAM" id="Phobius"/>
    </source>
</evidence>
<organism evidence="8 9">
    <name type="scientific">Chironomus riparius</name>
    <dbReference type="NCBI Taxonomy" id="315576"/>
    <lineage>
        <taxon>Eukaryota</taxon>
        <taxon>Metazoa</taxon>
        <taxon>Ecdysozoa</taxon>
        <taxon>Arthropoda</taxon>
        <taxon>Hexapoda</taxon>
        <taxon>Insecta</taxon>
        <taxon>Pterygota</taxon>
        <taxon>Neoptera</taxon>
        <taxon>Endopterygota</taxon>
        <taxon>Diptera</taxon>
        <taxon>Nematocera</taxon>
        <taxon>Chironomoidea</taxon>
        <taxon>Chironomidae</taxon>
        <taxon>Chironominae</taxon>
        <taxon>Chironomus</taxon>
    </lineage>
</organism>
<dbReference type="PANTHER" id="PTHR31815:SF1">
    <property type="entry name" value="TRANSMEMBRANE PROTEIN 200C"/>
    <property type="match status" value="1"/>
</dbReference>
<evidence type="ECO:0000256" key="2">
    <source>
        <dbReference type="ARBA" id="ARBA00005308"/>
    </source>
</evidence>
<feature type="region of interest" description="Disordered" evidence="6">
    <location>
        <begin position="1"/>
        <end position="26"/>
    </location>
</feature>
<feature type="transmembrane region" description="Helical" evidence="7">
    <location>
        <begin position="105"/>
        <end position="126"/>
    </location>
</feature>
<accession>A0A9N9RPA6</accession>
<reference evidence="8" key="2">
    <citation type="submission" date="2022-10" db="EMBL/GenBank/DDBJ databases">
        <authorList>
            <consortium name="ENA_rothamsted_submissions"/>
            <consortium name="culmorum"/>
            <person name="King R."/>
        </authorList>
    </citation>
    <scope>NUCLEOTIDE SEQUENCE</scope>
</reference>
<reference evidence="8" key="1">
    <citation type="submission" date="2022-01" db="EMBL/GenBank/DDBJ databases">
        <authorList>
            <person name="King R."/>
        </authorList>
    </citation>
    <scope>NUCLEOTIDE SEQUENCE</scope>
</reference>
<keyword evidence="3 7" id="KW-0812">Transmembrane</keyword>
<protein>
    <submittedName>
        <fullName evidence="8">Uncharacterized protein</fullName>
    </submittedName>
</protein>
<comment type="similarity">
    <text evidence="2">Belongs to the TMEM200 family.</text>
</comment>
<evidence type="ECO:0000256" key="4">
    <source>
        <dbReference type="ARBA" id="ARBA00022989"/>
    </source>
</evidence>
<evidence type="ECO:0000256" key="1">
    <source>
        <dbReference type="ARBA" id="ARBA00004141"/>
    </source>
</evidence>
<keyword evidence="9" id="KW-1185">Reference proteome</keyword>
<keyword evidence="4 7" id="KW-1133">Transmembrane helix</keyword>
<evidence type="ECO:0000256" key="3">
    <source>
        <dbReference type="ARBA" id="ARBA00022692"/>
    </source>
</evidence>
<dbReference type="EMBL" id="OU895877">
    <property type="protein sequence ID" value="CAG9799948.1"/>
    <property type="molecule type" value="Genomic_DNA"/>
</dbReference>
<keyword evidence="5 7" id="KW-0472">Membrane</keyword>
<evidence type="ECO:0000256" key="5">
    <source>
        <dbReference type="ARBA" id="ARBA00023136"/>
    </source>
</evidence>
<name>A0A9N9RPA6_9DIPT</name>
<feature type="region of interest" description="Disordered" evidence="6">
    <location>
        <begin position="144"/>
        <end position="181"/>
    </location>
</feature>
<dbReference type="Proteomes" id="UP001153620">
    <property type="component" value="Chromosome 1"/>
</dbReference>
<comment type="subcellular location">
    <subcellularLocation>
        <location evidence="1">Membrane</location>
        <topology evidence="1">Multi-pass membrane protein</topology>
    </subcellularLocation>
</comment>
<feature type="transmembrane region" description="Helical" evidence="7">
    <location>
        <begin position="52"/>
        <end position="74"/>
    </location>
</feature>
<dbReference type="PANTHER" id="PTHR31815">
    <property type="entry name" value="AGAP005329-PA"/>
    <property type="match status" value="1"/>
</dbReference>
<dbReference type="AlphaFoldDB" id="A0A9N9RPA6"/>
<proteinExistence type="inferred from homology"/>